<dbReference type="KEGG" id="dal:Dalk_2964"/>
<comment type="similarity">
    <text evidence="1">Belongs to the short-chain dehydrogenases/reductases (SDR) family.</text>
</comment>
<dbReference type="InterPro" id="IPR036291">
    <property type="entry name" value="NAD(P)-bd_dom_sf"/>
</dbReference>
<evidence type="ECO:0000256" key="1">
    <source>
        <dbReference type="ARBA" id="ARBA00006484"/>
    </source>
</evidence>
<dbReference type="HOGENOM" id="CLU_010194_1_0_7"/>
<evidence type="ECO:0000259" key="3">
    <source>
        <dbReference type="SMART" id="SM00822"/>
    </source>
</evidence>
<keyword evidence="2" id="KW-0560">Oxidoreductase</keyword>
<dbReference type="SMART" id="SM00822">
    <property type="entry name" value="PKS_KR"/>
    <property type="match status" value="1"/>
</dbReference>
<dbReference type="PANTHER" id="PTHR43180">
    <property type="entry name" value="3-OXOACYL-(ACYL-CARRIER-PROTEIN) REDUCTASE (AFU_ORTHOLOGUE AFUA_6G11210)"/>
    <property type="match status" value="1"/>
</dbReference>
<dbReference type="PANTHER" id="PTHR43180:SF66">
    <property type="entry name" value="SHORT-CHAIN DEHYDROGENASE_REDUCTASE FAMILY PROTEIN"/>
    <property type="match status" value="1"/>
</dbReference>
<dbReference type="CDD" id="cd05233">
    <property type="entry name" value="SDR_c"/>
    <property type="match status" value="1"/>
</dbReference>
<protein>
    <submittedName>
        <fullName evidence="4">Short-chain dehydrogenase/reductase SDR</fullName>
    </submittedName>
</protein>
<accession>B8FL19</accession>
<dbReference type="EMBL" id="CP001322">
    <property type="protein sequence ID" value="ACL04654.1"/>
    <property type="molecule type" value="Genomic_DNA"/>
</dbReference>
<evidence type="ECO:0000313" key="5">
    <source>
        <dbReference type="Proteomes" id="UP000000739"/>
    </source>
</evidence>
<dbReference type="AlphaFoldDB" id="B8FL19"/>
<organism evidence="4 5">
    <name type="scientific">Desulfatibacillum aliphaticivorans</name>
    <dbReference type="NCBI Taxonomy" id="218208"/>
    <lineage>
        <taxon>Bacteria</taxon>
        <taxon>Pseudomonadati</taxon>
        <taxon>Thermodesulfobacteriota</taxon>
        <taxon>Desulfobacteria</taxon>
        <taxon>Desulfobacterales</taxon>
        <taxon>Desulfatibacillaceae</taxon>
        <taxon>Desulfatibacillum</taxon>
    </lineage>
</organism>
<dbReference type="Pfam" id="PF13561">
    <property type="entry name" value="adh_short_C2"/>
    <property type="match status" value="1"/>
</dbReference>
<proteinExistence type="inferred from homology"/>
<dbReference type="Gene3D" id="3.40.50.720">
    <property type="entry name" value="NAD(P)-binding Rossmann-like Domain"/>
    <property type="match status" value="1"/>
</dbReference>
<name>B8FL19_DESAL</name>
<dbReference type="PROSITE" id="PS00061">
    <property type="entry name" value="ADH_SHORT"/>
    <property type="match status" value="1"/>
</dbReference>
<keyword evidence="5" id="KW-1185">Reference proteome</keyword>
<dbReference type="RefSeq" id="WP_015947723.1">
    <property type="nucleotide sequence ID" value="NC_011768.1"/>
</dbReference>
<dbReference type="GO" id="GO:0016491">
    <property type="term" value="F:oxidoreductase activity"/>
    <property type="evidence" value="ECO:0007669"/>
    <property type="project" value="UniProtKB-KW"/>
</dbReference>
<evidence type="ECO:0000256" key="2">
    <source>
        <dbReference type="ARBA" id="ARBA00023002"/>
    </source>
</evidence>
<reference evidence="4 5" key="1">
    <citation type="journal article" date="2012" name="Environ. Microbiol.">
        <title>The genome sequence of Desulfatibacillum alkenivorans AK-01: a blueprint for anaerobic alkane oxidation.</title>
        <authorList>
            <person name="Callaghan A.V."/>
            <person name="Morris B.E."/>
            <person name="Pereira I.A."/>
            <person name="McInerney M.J."/>
            <person name="Austin R.N."/>
            <person name="Groves J.T."/>
            <person name="Kukor J.J."/>
            <person name="Suflita J.M."/>
            <person name="Young L.Y."/>
            <person name="Zylstra G.J."/>
            <person name="Wawrik B."/>
        </authorList>
    </citation>
    <scope>NUCLEOTIDE SEQUENCE [LARGE SCALE GENOMIC DNA]</scope>
    <source>
        <strain evidence="4 5">AK-01</strain>
    </source>
</reference>
<evidence type="ECO:0000313" key="4">
    <source>
        <dbReference type="EMBL" id="ACL04654.1"/>
    </source>
</evidence>
<feature type="domain" description="Ketoreductase" evidence="3">
    <location>
        <begin position="10"/>
        <end position="180"/>
    </location>
</feature>
<dbReference type="NCBIfam" id="NF005559">
    <property type="entry name" value="PRK07231.1"/>
    <property type="match status" value="1"/>
</dbReference>
<dbReference type="InterPro" id="IPR057326">
    <property type="entry name" value="KR_dom"/>
</dbReference>
<dbReference type="FunFam" id="3.40.50.720:FF:000084">
    <property type="entry name" value="Short-chain dehydrogenase reductase"/>
    <property type="match status" value="1"/>
</dbReference>
<dbReference type="InterPro" id="IPR020904">
    <property type="entry name" value="Sc_DH/Rdtase_CS"/>
</dbReference>
<dbReference type="InterPro" id="IPR002347">
    <property type="entry name" value="SDR_fam"/>
</dbReference>
<dbReference type="Proteomes" id="UP000000739">
    <property type="component" value="Chromosome"/>
</dbReference>
<dbReference type="PRINTS" id="PR00080">
    <property type="entry name" value="SDRFAMILY"/>
</dbReference>
<dbReference type="PRINTS" id="PR00081">
    <property type="entry name" value="GDHRDH"/>
</dbReference>
<gene>
    <name evidence="4" type="ordered locus">Dalk_2964</name>
</gene>
<dbReference type="SUPFAM" id="SSF51735">
    <property type="entry name" value="NAD(P)-binding Rossmann-fold domains"/>
    <property type="match status" value="1"/>
</dbReference>
<dbReference type="eggNOG" id="COG1028">
    <property type="taxonomic scope" value="Bacteria"/>
</dbReference>
<sequence>MSTGPRLQGKTAIITGAASGIGAATATLFAEHGASLVLADVVEEALAAVAAQAEEKGAKVVYKTTDVSDEEQVKALVDLALDTYGQIDVLCNNAGITGDFTDMNSEDQENWKKVLAVNLIGPVLLTKYAAPYMKDRGCGSIVNTASVAGIRAGAGSNAYSASKAALINFTKTAACDLGSFNVRVNAVCPGLIETGMTKMVFDYARDAGKEAKLGSRCEMKRYGLPHEIAFAILFLACDESSYVTGQHLAVDGGNTASLNLPGMKF</sequence>